<dbReference type="AlphaFoldDB" id="A0A087GQY3"/>
<proteinExistence type="predicted"/>
<feature type="region of interest" description="Disordered" evidence="1">
    <location>
        <begin position="186"/>
        <end position="216"/>
    </location>
</feature>
<dbReference type="Proteomes" id="UP000029120">
    <property type="component" value="Chromosome 6"/>
</dbReference>
<evidence type="ECO:0000313" key="3">
    <source>
        <dbReference type="Proteomes" id="UP000029120"/>
    </source>
</evidence>
<dbReference type="Gramene" id="KFK32285">
    <property type="protein sequence ID" value="KFK32285"/>
    <property type="gene ID" value="AALP_AA6G222800"/>
</dbReference>
<feature type="region of interest" description="Disordered" evidence="1">
    <location>
        <begin position="37"/>
        <end position="65"/>
    </location>
</feature>
<evidence type="ECO:0000256" key="1">
    <source>
        <dbReference type="SAM" id="MobiDB-lite"/>
    </source>
</evidence>
<sequence length="216" mass="23764">MSRLHDGLGAEARGTRHRFLGVDDVGATAPDCMALGRESSDVEETSAGVDVEEAKKTTKKKKPMVRPDPLGSFLSTAESLDALRARCRIPEEIVFVVPTLYAKQDNDDWDANVTQLRSRLSSAYTRVVEAVGAAREDMTRGIEGRVSRAVELLAKFGREAKEDMLDLAEIDANQVYIQDDIDVVEADDDDAKADNDDVEADDDEDGDEEIDEEIDD</sequence>
<organism evidence="2 3">
    <name type="scientific">Arabis alpina</name>
    <name type="common">Alpine rock-cress</name>
    <dbReference type="NCBI Taxonomy" id="50452"/>
    <lineage>
        <taxon>Eukaryota</taxon>
        <taxon>Viridiplantae</taxon>
        <taxon>Streptophyta</taxon>
        <taxon>Embryophyta</taxon>
        <taxon>Tracheophyta</taxon>
        <taxon>Spermatophyta</taxon>
        <taxon>Magnoliopsida</taxon>
        <taxon>eudicotyledons</taxon>
        <taxon>Gunneridae</taxon>
        <taxon>Pentapetalae</taxon>
        <taxon>rosids</taxon>
        <taxon>malvids</taxon>
        <taxon>Brassicales</taxon>
        <taxon>Brassicaceae</taxon>
        <taxon>Arabideae</taxon>
        <taxon>Arabis</taxon>
    </lineage>
</organism>
<gene>
    <name evidence="2" type="ordered locus">AALP_Aa6g222800</name>
</gene>
<reference evidence="3" key="1">
    <citation type="journal article" date="2015" name="Nat. Plants">
        <title>Genome expansion of Arabis alpina linked with retrotransposition and reduced symmetric DNA methylation.</title>
        <authorList>
            <person name="Willing E.M."/>
            <person name="Rawat V."/>
            <person name="Mandakova T."/>
            <person name="Maumus F."/>
            <person name="James G.V."/>
            <person name="Nordstroem K.J."/>
            <person name="Becker C."/>
            <person name="Warthmann N."/>
            <person name="Chica C."/>
            <person name="Szarzynska B."/>
            <person name="Zytnicki M."/>
            <person name="Albani M.C."/>
            <person name="Kiefer C."/>
            <person name="Bergonzi S."/>
            <person name="Castaings L."/>
            <person name="Mateos J.L."/>
            <person name="Berns M.C."/>
            <person name="Bujdoso N."/>
            <person name="Piofczyk T."/>
            <person name="de Lorenzo L."/>
            <person name="Barrero-Sicilia C."/>
            <person name="Mateos I."/>
            <person name="Piednoel M."/>
            <person name="Hagmann J."/>
            <person name="Chen-Min-Tao R."/>
            <person name="Iglesias-Fernandez R."/>
            <person name="Schuster S.C."/>
            <person name="Alonso-Blanco C."/>
            <person name="Roudier F."/>
            <person name="Carbonero P."/>
            <person name="Paz-Ares J."/>
            <person name="Davis S.J."/>
            <person name="Pecinka A."/>
            <person name="Quesneville H."/>
            <person name="Colot V."/>
            <person name="Lysak M.A."/>
            <person name="Weigel D."/>
            <person name="Coupland G."/>
            <person name="Schneeberger K."/>
        </authorList>
    </citation>
    <scope>NUCLEOTIDE SEQUENCE [LARGE SCALE GENOMIC DNA]</scope>
    <source>
        <strain evidence="3">cv. Pajares</strain>
    </source>
</reference>
<keyword evidence="3" id="KW-1185">Reference proteome</keyword>
<protein>
    <submittedName>
        <fullName evidence="2">Uncharacterized protein</fullName>
    </submittedName>
</protein>
<name>A0A087GQY3_ARAAL</name>
<dbReference type="EMBL" id="CM002874">
    <property type="protein sequence ID" value="KFK32285.1"/>
    <property type="molecule type" value="Genomic_DNA"/>
</dbReference>
<evidence type="ECO:0000313" key="2">
    <source>
        <dbReference type="EMBL" id="KFK32285.1"/>
    </source>
</evidence>
<accession>A0A087GQY3</accession>